<accession>A0A4P6XFA3</accession>
<name>A0A4P6XFA3_9ASCO</name>
<evidence type="ECO:0000313" key="2">
    <source>
        <dbReference type="Proteomes" id="UP000292447"/>
    </source>
</evidence>
<proteinExistence type="predicted"/>
<dbReference type="Proteomes" id="UP000292447">
    <property type="component" value="Chromosome I"/>
</dbReference>
<dbReference type="AlphaFoldDB" id="A0A4P6XFA3"/>
<evidence type="ECO:0000313" key="1">
    <source>
        <dbReference type="EMBL" id="QBM85940.1"/>
    </source>
</evidence>
<keyword evidence="2" id="KW-1185">Reference proteome</keyword>
<dbReference type="EMBL" id="CP034456">
    <property type="protein sequence ID" value="QBM85940.1"/>
    <property type="molecule type" value="Genomic_DNA"/>
</dbReference>
<gene>
    <name evidence="1" type="ORF">METSCH_A05710</name>
</gene>
<reference evidence="2" key="1">
    <citation type="submission" date="2019-03" db="EMBL/GenBank/DDBJ databases">
        <title>Snf2 controls pulcherriminic acid biosynthesis and connects pigmentation and antifungal activity of the yeast Metschnikowia pulcherrima.</title>
        <authorList>
            <person name="Gore-Lloyd D."/>
            <person name="Sumann I."/>
            <person name="Brachmann A.O."/>
            <person name="Schneeberger K."/>
            <person name="Ortiz-Merino R.A."/>
            <person name="Moreno-Beltran M."/>
            <person name="Schlaefli M."/>
            <person name="Kirner P."/>
            <person name="Santos Kron A."/>
            <person name="Wolfe K.H."/>
            <person name="Piel J."/>
            <person name="Ahrens C.H."/>
            <person name="Henk D."/>
            <person name="Freimoser F.M."/>
        </authorList>
    </citation>
    <scope>NUCLEOTIDE SEQUENCE [LARGE SCALE GENOMIC DNA]</scope>
    <source>
        <strain evidence="2">APC 1.2</strain>
    </source>
</reference>
<sequence>MERWKMKSFMKKPLFSSPFQVCLWSAPPNKYGPDILHRKACKNVYPSKAHQCLSSHQTLMSGLRYIIDGSSALIHKSGSIIAFRIKAKNTLNCLRPTTTKCISDAQSLGSILLSCDVQPTLCFCLIHLIKDKGSQCAHLTFHKSPKSRLIRKIYE</sequence>
<protein>
    <submittedName>
        <fullName evidence="1">Uncharacterized protein</fullName>
    </submittedName>
</protein>
<organism evidence="1 2">
    <name type="scientific">Metschnikowia aff. pulcherrima</name>
    <dbReference type="NCBI Taxonomy" id="2163413"/>
    <lineage>
        <taxon>Eukaryota</taxon>
        <taxon>Fungi</taxon>
        <taxon>Dikarya</taxon>
        <taxon>Ascomycota</taxon>
        <taxon>Saccharomycotina</taxon>
        <taxon>Pichiomycetes</taxon>
        <taxon>Metschnikowiaceae</taxon>
        <taxon>Metschnikowia</taxon>
    </lineage>
</organism>